<dbReference type="GO" id="GO:0005737">
    <property type="term" value="C:cytoplasm"/>
    <property type="evidence" value="ECO:0007669"/>
    <property type="project" value="UniProtKB-ARBA"/>
</dbReference>
<comment type="function">
    <text evidence="2">Hydrolysis of 6-phosphogluconolactone to 6-phosphogluconate.</text>
</comment>
<organism evidence="8 9">
    <name type="scientific">Musa troglodytarum</name>
    <name type="common">fe'i banana</name>
    <dbReference type="NCBI Taxonomy" id="320322"/>
    <lineage>
        <taxon>Eukaryota</taxon>
        <taxon>Viridiplantae</taxon>
        <taxon>Streptophyta</taxon>
        <taxon>Embryophyta</taxon>
        <taxon>Tracheophyta</taxon>
        <taxon>Spermatophyta</taxon>
        <taxon>Magnoliopsida</taxon>
        <taxon>Liliopsida</taxon>
        <taxon>Zingiberales</taxon>
        <taxon>Musaceae</taxon>
        <taxon>Musa</taxon>
    </lineage>
</organism>
<evidence type="ECO:0000313" key="8">
    <source>
        <dbReference type="EMBL" id="URD89204.1"/>
    </source>
</evidence>
<dbReference type="GO" id="GO:0005975">
    <property type="term" value="P:carbohydrate metabolic process"/>
    <property type="evidence" value="ECO:0007669"/>
    <property type="project" value="InterPro"/>
</dbReference>
<comment type="catalytic activity">
    <reaction evidence="1">
        <text>6-phospho-D-glucono-1,5-lactone + H2O = 6-phospho-D-gluconate + H(+)</text>
        <dbReference type="Rhea" id="RHEA:12556"/>
        <dbReference type="ChEBI" id="CHEBI:15377"/>
        <dbReference type="ChEBI" id="CHEBI:15378"/>
        <dbReference type="ChEBI" id="CHEBI:57955"/>
        <dbReference type="ChEBI" id="CHEBI:58759"/>
        <dbReference type="EC" id="3.1.1.31"/>
    </reaction>
</comment>
<evidence type="ECO:0000256" key="3">
    <source>
        <dbReference type="ARBA" id="ARBA00004961"/>
    </source>
</evidence>
<feature type="domain" description="Glucosamine/galactosamine-6-phosphate isomerase" evidence="7">
    <location>
        <begin position="165"/>
        <end position="396"/>
    </location>
</feature>
<dbReference type="EMBL" id="CP097504">
    <property type="protein sequence ID" value="URD89204.1"/>
    <property type="molecule type" value="Genomic_DNA"/>
</dbReference>
<sequence>MWIANPVPCVGGRKESVSENASRLVVSKHFDALLPSSKPRRHRPSSSERIQANPICSTYLKAPVSRDPPLYNMAASALPLFSTAPTYRLCHCPQLPVSRPPAIPRAASLCETLAPATRISLSAATAPTHVRSHRRPTSPPSAMASKAISAATAASGKQGLLVFDSEEELSVSLAKYTAELSEKFVRERGAFTVVLSGGSLIKSLRKLTESPYLESVDWAKWHVFWVDERVVPKDHEDSNYKLAFDGFLSKVSIPPGQVYAINDALSAEGAAEDYETALKHLVNVGVVAVSSVTGYPRFDLMLLGMGPDGHIASLFPGHPLLHVTEKWVTFIKDSPKPPPERITFTLPVINSSAYIAMVVTGAGKAGAVCKALGSEKSASDLLPVEMASLEDGEFTWFTDKAAVSMLQDKASV</sequence>
<reference evidence="8" key="1">
    <citation type="submission" date="2022-05" db="EMBL/GenBank/DDBJ databases">
        <title>The Musa troglodytarum L. genome provides insights into the mechanism of non-climacteric behaviour and enrichment of carotenoids.</title>
        <authorList>
            <person name="Wang J."/>
        </authorList>
    </citation>
    <scope>NUCLEOTIDE SEQUENCE</scope>
    <source>
        <tissue evidence="8">Leaf</tissue>
    </source>
</reference>
<comment type="similarity">
    <text evidence="4">Belongs to the glucosamine/galactosamine-6-phosphate isomerase family. 6-phosphogluconolactonase subfamily.</text>
</comment>
<dbReference type="Pfam" id="PF01182">
    <property type="entry name" value="Glucosamine_iso"/>
    <property type="match status" value="1"/>
</dbReference>
<dbReference type="PANTHER" id="PTHR11054:SF22">
    <property type="entry name" value="6-PHOSPHOGLUCONOLACTONASE 3, CHLOROPLASTIC"/>
    <property type="match status" value="1"/>
</dbReference>
<dbReference type="GO" id="GO:0017057">
    <property type="term" value="F:6-phosphogluconolactonase activity"/>
    <property type="evidence" value="ECO:0007669"/>
    <property type="project" value="UniProtKB-EC"/>
</dbReference>
<evidence type="ECO:0000256" key="1">
    <source>
        <dbReference type="ARBA" id="ARBA00000832"/>
    </source>
</evidence>
<accession>A0A9E7JQQ0</accession>
<dbReference type="EMBL" id="CP097504">
    <property type="protein sequence ID" value="URD89203.1"/>
    <property type="molecule type" value="Genomic_DNA"/>
</dbReference>
<dbReference type="NCBIfam" id="TIGR01198">
    <property type="entry name" value="pgl"/>
    <property type="match status" value="1"/>
</dbReference>
<evidence type="ECO:0000256" key="4">
    <source>
        <dbReference type="ARBA" id="ARBA00010662"/>
    </source>
</evidence>
<dbReference type="CDD" id="cd01400">
    <property type="entry name" value="6PGL"/>
    <property type="match status" value="1"/>
</dbReference>
<dbReference type="PANTHER" id="PTHR11054">
    <property type="entry name" value="6-PHOSPHOGLUCONOLACTONASE"/>
    <property type="match status" value="1"/>
</dbReference>
<dbReference type="OrthoDB" id="432544at2759"/>
<dbReference type="InterPro" id="IPR006148">
    <property type="entry name" value="Glc/Gal-6P_isomerase"/>
</dbReference>
<dbReference type="InterPro" id="IPR005900">
    <property type="entry name" value="6-phosphogluconolactonase_DevB"/>
</dbReference>
<evidence type="ECO:0000256" key="5">
    <source>
        <dbReference type="ARBA" id="ARBA00013198"/>
    </source>
</evidence>
<comment type="pathway">
    <text evidence="3">Carbohydrate degradation; pentose phosphate pathway; D-ribulose 5-phosphate from D-glucose 6-phosphate (oxidative stage): step 2/3.</text>
</comment>
<evidence type="ECO:0000256" key="2">
    <source>
        <dbReference type="ARBA" id="ARBA00002681"/>
    </source>
</evidence>
<gene>
    <name evidence="8" type="ORF">MUK42_26776</name>
</gene>
<protein>
    <recommendedName>
        <fullName evidence="5">6-phosphogluconolactonase</fullName>
        <ecNumber evidence="5">3.1.1.31</ecNumber>
    </recommendedName>
</protein>
<dbReference type="InterPro" id="IPR037171">
    <property type="entry name" value="NagB/RpiA_transferase-like"/>
</dbReference>
<dbReference type="Gene3D" id="3.40.50.1360">
    <property type="match status" value="1"/>
</dbReference>
<keyword evidence="9" id="KW-1185">Reference proteome</keyword>
<dbReference type="Proteomes" id="UP001055439">
    <property type="component" value="Chromosome 2"/>
</dbReference>
<keyword evidence="6" id="KW-0378">Hydrolase</keyword>
<evidence type="ECO:0000256" key="6">
    <source>
        <dbReference type="ARBA" id="ARBA00022801"/>
    </source>
</evidence>
<evidence type="ECO:0000313" key="9">
    <source>
        <dbReference type="Proteomes" id="UP001055439"/>
    </source>
</evidence>
<dbReference type="FunFam" id="3.40.50.1360:FF:000009">
    <property type="entry name" value="Probable 6-phosphogluconolactonase"/>
    <property type="match status" value="1"/>
</dbReference>
<proteinExistence type="inferred from homology"/>
<dbReference type="SUPFAM" id="SSF100950">
    <property type="entry name" value="NagB/RpiA/CoA transferase-like"/>
    <property type="match status" value="1"/>
</dbReference>
<name>A0A9E7JQQ0_9LILI</name>
<dbReference type="InterPro" id="IPR039104">
    <property type="entry name" value="6PGL"/>
</dbReference>
<dbReference type="EC" id="3.1.1.31" evidence="5"/>
<dbReference type="AlphaFoldDB" id="A0A9E7JQQ0"/>
<dbReference type="GO" id="GO:0006098">
    <property type="term" value="P:pentose-phosphate shunt"/>
    <property type="evidence" value="ECO:0007669"/>
    <property type="project" value="InterPro"/>
</dbReference>
<evidence type="ECO:0000259" key="7">
    <source>
        <dbReference type="Pfam" id="PF01182"/>
    </source>
</evidence>